<dbReference type="SUPFAM" id="SSF47473">
    <property type="entry name" value="EF-hand"/>
    <property type="match status" value="1"/>
</dbReference>
<dbReference type="InterPro" id="IPR011992">
    <property type="entry name" value="EF-hand-dom_pair"/>
</dbReference>
<feature type="domain" description="EF-hand" evidence="2">
    <location>
        <begin position="25"/>
        <end position="60"/>
    </location>
</feature>
<dbReference type="PROSITE" id="PS00018">
    <property type="entry name" value="EF_HAND_1"/>
    <property type="match status" value="2"/>
</dbReference>
<organism evidence="3">
    <name type="scientific">Oryza barthii</name>
    <dbReference type="NCBI Taxonomy" id="65489"/>
    <lineage>
        <taxon>Eukaryota</taxon>
        <taxon>Viridiplantae</taxon>
        <taxon>Streptophyta</taxon>
        <taxon>Embryophyta</taxon>
        <taxon>Tracheophyta</taxon>
        <taxon>Spermatophyta</taxon>
        <taxon>Magnoliopsida</taxon>
        <taxon>Liliopsida</taxon>
        <taxon>Poales</taxon>
        <taxon>Poaceae</taxon>
        <taxon>BOP clade</taxon>
        <taxon>Oryzoideae</taxon>
        <taxon>Oryzeae</taxon>
        <taxon>Oryzinae</taxon>
        <taxon>Oryza</taxon>
    </lineage>
</organism>
<dbReference type="PaxDb" id="65489-OBART03G20350.1"/>
<accession>A0A0D3FJG0</accession>
<proteinExistence type="predicted"/>
<dbReference type="Gene3D" id="1.10.238.10">
    <property type="entry name" value="EF-hand"/>
    <property type="match status" value="1"/>
</dbReference>
<dbReference type="Pfam" id="PF00036">
    <property type="entry name" value="EF-hand_1"/>
    <property type="match status" value="1"/>
</dbReference>
<evidence type="ECO:0000313" key="4">
    <source>
        <dbReference type="Proteomes" id="UP000026960"/>
    </source>
</evidence>
<dbReference type="InterPro" id="IPR002048">
    <property type="entry name" value="EF_hand_dom"/>
</dbReference>
<dbReference type="GO" id="GO:0005509">
    <property type="term" value="F:calcium ion binding"/>
    <property type="evidence" value="ECO:0007669"/>
    <property type="project" value="InterPro"/>
</dbReference>
<dbReference type="InterPro" id="IPR018247">
    <property type="entry name" value="EF_Hand_1_Ca_BS"/>
</dbReference>
<dbReference type="SMART" id="SM00054">
    <property type="entry name" value="EFh"/>
    <property type="match status" value="2"/>
</dbReference>
<keyword evidence="1" id="KW-0106">Calcium</keyword>
<dbReference type="EnsemblPlants" id="OBART03G20350.1">
    <property type="protein sequence ID" value="OBART03G20350.1"/>
    <property type="gene ID" value="OBART03G20350"/>
</dbReference>
<reference evidence="3" key="1">
    <citation type="journal article" date="2009" name="Rice">
        <title>De Novo Next Generation Sequencing of Plant Genomes.</title>
        <authorList>
            <person name="Rounsley S."/>
            <person name="Marri P.R."/>
            <person name="Yu Y."/>
            <person name="He R."/>
            <person name="Sisneros N."/>
            <person name="Goicoechea J.L."/>
            <person name="Lee S.J."/>
            <person name="Angelova A."/>
            <person name="Kudrna D."/>
            <person name="Luo M."/>
            <person name="Affourtit J."/>
            <person name="Desany B."/>
            <person name="Knight J."/>
            <person name="Niazi F."/>
            <person name="Egholm M."/>
            <person name="Wing R.A."/>
        </authorList>
    </citation>
    <scope>NUCLEOTIDE SEQUENCE [LARGE SCALE GENOMIC DNA]</scope>
    <source>
        <strain evidence="3">cv. IRGC 105608</strain>
    </source>
</reference>
<dbReference type="Proteomes" id="UP000026960">
    <property type="component" value="Chromosome 3"/>
</dbReference>
<sequence>MVLPSITLKIPAMRCRAIISSPPPMTLEEFKKWFMKFDTNNDGRISGAELREAIRSKDFGFSAWWKSIVALHQADKDRNGYIDEFEIENLVTFAQKVLGIKITTWQQHLDNVQKAVKGVLAVTSVSVLAVHFDNYNEQKLKLNPFMFFGQYFFIAYW</sequence>
<dbReference type="Gramene" id="OBART03G20350.1">
    <property type="protein sequence ID" value="OBART03G20350.1"/>
    <property type="gene ID" value="OBART03G20350"/>
</dbReference>
<dbReference type="PROSITE" id="PS50222">
    <property type="entry name" value="EF_HAND_2"/>
    <property type="match status" value="1"/>
</dbReference>
<evidence type="ECO:0000256" key="1">
    <source>
        <dbReference type="ARBA" id="ARBA00022837"/>
    </source>
</evidence>
<evidence type="ECO:0000259" key="2">
    <source>
        <dbReference type="PROSITE" id="PS50222"/>
    </source>
</evidence>
<dbReference type="HOGENOM" id="CLU_1910128_0_0_1"/>
<keyword evidence="4" id="KW-1185">Reference proteome</keyword>
<protein>
    <recommendedName>
        <fullName evidence="2">EF-hand domain-containing protein</fullName>
    </recommendedName>
</protein>
<name>A0A0D3FJG0_9ORYZ</name>
<reference evidence="3" key="2">
    <citation type="submission" date="2015-03" db="UniProtKB">
        <authorList>
            <consortium name="EnsemblPlants"/>
        </authorList>
    </citation>
    <scope>IDENTIFICATION</scope>
</reference>
<dbReference type="CDD" id="cd00051">
    <property type="entry name" value="EFh"/>
    <property type="match status" value="1"/>
</dbReference>
<dbReference type="AlphaFoldDB" id="A0A0D3FJG0"/>
<evidence type="ECO:0000313" key="3">
    <source>
        <dbReference type="EnsemblPlants" id="OBART03G20350.1"/>
    </source>
</evidence>
<dbReference type="Pfam" id="PF13202">
    <property type="entry name" value="EF-hand_5"/>
    <property type="match status" value="1"/>
</dbReference>